<evidence type="ECO:0000256" key="1">
    <source>
        <dbReference type="SAM" id="Phobius"/>
    </source>
</evidence>
<sequence>MVSFYLLHRGLLHFTLVGTNFLPLIKHAMDVHFQKRWSHTTCEKVWFPSTCFDDVGTDFTIYTELGCVSTIALLNCIVLGYHTLLAIYHFFGSVTGKTEGFLAGTEYGCCGAGAVMVSFAAIDSEVQTAVEGGKKYRRVSNFFTAIFQVAIIVCVCAALHIVSGPDAWDVQKTSLFVLLPCLFLNLASFVENFYEAVLMIYE</sequence>
<protein>
    <submittedName>
        <fullName evidence="2">Uncharacterized protein</fullName>
    </submittedName>
</protein>
<evidence type="ECO:0000313" key="3">
    <source>
        <dbReference type="Proteomes" id="UP001212841"/>
    </source>
</evidence>
<feature type="transmembrane region" description="Helical" evidence="1">
    <location>
        <begin position="142"/>
        <end position="162"/>
    </location>
</feature>
<keyword evidence="3" id="KW-1185">Reference proteome</keyword>
<keyword evidence="1" id="KW-1133">Transmembrane helix</keyword>
<feature type="transmembrane region" description="Helical" evidence="1">
    <location>
        <begin position="174"/>
        <end position="194"/>
    </location>
</feature>
<organism evidence="2 3">
    <name type="scientific">Rhizophlyctis rosea</name>
    <dbReference type="NCBI Taxonomy" id="64517"/>
    <lineage>
        <taxon>Eukaryota</taxon>
        <taxon>Fungi</taxon>
        <taxon>Fungi incertae sedis</taxon>
        <taxon>Chytridiomycota</taxon>
        <taxon>Chytridiomycota incertae sedis</taxon>
        <taxon>Chytridiomycetes</taxon>
        <taxon>Rhizophlyctidales</taxon>
        <taxon>Rhizophlyctidaceae</taxon>
        <taxon>Rhizophlyctis</taxon>
    </lineage>
</organism>
<dbReference type="Proteomes" id="UP001212841">
    <property type="component" value="Unassembled WGS sequence"/>
</dbReference>
<proteinExistence type="predicted"/>
<reference evidence="2" key="1">
    <citation type="submission" date="2020-05" db="EMBL/GenBank/DDBJ databases">
        <title>Phylogenomic resolution of chytrid fungi.</title>
        <authorList>
            <person name="Stajich J.E."/>
            <person name="Amses K."/>
            <person name="Simmons R."/>
            <person name="Seto K."/>
            <person name="Myers J."/>
            <person name="Bonds A."/>
            <person name="Quandt C.A."/>
            <person name="Barry K."/>
            <person name="Liu P."/>
            <person name="Grigoriev I."/>
            <person name="Longcore J.E."/>
            <person name="James T.Y."/>
        </authorList>
    </citation>
    <scope>NUCLEOTIDE SEQUENCE</scope>
    <source>
        <strain evidence="2">JEL0318</strain>
    </source>
</reference>
<dbReference type="EMBL" id="JADGJD010000307">
    <property type="protein sequence ID" value="KAJ3052305.1"/>
    <property type="molecule type" value="Genomic_DNA"/>
</dbReference>
<comment type="caution">
    <text evidence="2">The sequence shown here is derived from an EMBL/GenBank/DDBJ whole genome shotgun (WGS) entry which is preliminary data.</text>
</comment>
<keyword evidence="1" id="KW-0812">Transmembrane</keyword>
<evidence type="ECO:0000313" key="2">
    <source>
        <dbReference type="EMBL" id="KAJ3052305.1"/>
    </source>
</evidence>
<dbReference type="AlphaFoldDB" id="A0AAD5X234"/>
<name>A0AAD5X234_9FUNG</name>
<gene>
    <name evidence="2" type="ORF">HK097_006558</name>
</gene>
<accession>A0AAD5X234</accession>
<keyword evidence="1" id="KW-0472">Membrane</keyword>